<feature type="transmembrane region" description="Helical" evidence="7">
    <location>
        <begin position="161"/>
        <end position="181"/>
    </location>
</feature>
<reference evidence="8 9" key="1">
    <citation type="submission" date="2016-03" db="EMBL/GenBank/DDBJ databases">
        <authorList>
            <person name="Devillers H."/>
        </authorList>
    </citation>
    <scope>NUCLEOTIDE SEQUENCE [LARGE SCALE GENOMIC DNA]</scope>
    <source>
        <strain evidence="8">CBS 10888</strain>
    </source>
</reference>
<dbReference type="GO" id="GO:0015184">
    <property type="term" value="F:L-cystine transmembrane transporter activity"/>
    <property type="evidence" value="ECO:0007669"/>
    <property type="project" value="TreeGrafter"/>
</dbReference>
<feature type="transmembrane region" description="Helical" evidence="7">
    <location>
        <begin position="39"/>
        <end position="57"/>
    </location>
</feature>
<dbReference type="GO" id="GO:0000324">
    <property type="term" value="C:fungal-type vacuole"/>
    <property type="evidence" value="ECO:0007669"/>
    <property type="project" value="TreeGrafter"/>
</dbReference>
<evidence type="ECO:0000313" key="9">
    <source>
        <dbReference type="Proteomes" id="UP000190274"/>
    </source>
</evidence>
<dbReference type="Proteomes" id="UP000190274">
    <property type="component" value="Chromosome H"/>
</dbReference>
<dbReference type="PANTHER" id="PTHR13131">
    <property type="entry name" value="CYSTINOSIN"/>
    <property type="match status" value="1"/>
</dbReference>
<evidence type="ECO:0000256" key="7">
    <source>
        <dbReference type="SAM" id="Phobius"/>
    </source>
</evidence>
<gene>
    <name evidence="8" type="ORF">LADA_0H16116G</name>
</gene>
<keyword evidence="6 7" id="KW-0472">Membrane</keyword>
<dbReference type="Gene3D" id="1.20.1280.290">
    <property type="match status" value="1"/>
</dbReference>
<evidence type="ECO:0000256" key="1">
    <source>
        <dbReference type="ARBA" id="ARBA00004127"/>
    </source>
</evidence>
<keyword evidence="9" id="KW-1185">Reference proteome</keyword>
<dbReference type="PANTHER" id="PTHR13131:SF5">
    <property type="entry name" value="CYSTINOSIN"/>
    <property type="match status" value="1"/>
</dbReference>
<evidence type="ECO:0000256" key="3">
    <source>
        <dbReference type="ARBA" id="ARBA00022692"/>
    </source>
</evidence>
<evidence type="ECO:0000313" key="8">
    <source>
        <dbReference type="EMBL" id="SCU98911.1"/>
    </source>
</evidence>
<feature type="transmembrane region" description="Helical" evidence="7">
    <location>
        <begin position="115"/>
        <end position="141"/>
    </location>
</feature>
<dbReference type="AlphaFoldDB" id="A0A1G4K561"/>
<keyword evidence="4" id="KW-0677">Repeat</keyword>
<dbReference type="OrthoDB" id="75720at2759"/>
<dbReference type="EMBL" id="LT598461">
    <property type="protein sequence ID" value="SCU98911.1"/>
    <property type="molecule type" value="Genomic_DNA"/>
</dbReference>
<comment type="subcellular location">
    <subcellularLocation>
        <location evidence="1">Endomembrane system</location>
        <topology evidence="1">Multi-pass membrane protein</topology>
    </subcellularLocation>
</comment>
<sequence length="260" mass="29905">MPIITFLSSLLNVAAVTYQRRYNRLHKSIKGLSYDSYVLSFVSNLLAIYSGLNYMFSPLVRKQLTRRFPIYYPSTDSRIPVSKLIMFGDILNLACTCAILEQLVRYRYTKCKLQSVSSICISTIVICIVLCVFSYACASIYLPYSDSGKYGIFYLEHINYIWVLGGFLSGFRLLPQITLNFMRRSTQGISSKFLVLSMLSSSLQLGFSLTFHSQQQYRVPLNSKPIYDCVFQLIFLISLLCQAQYVYRHPNRRPTEHLIG</sequence>
<dbReference type="InterPro" id="IPR005282">
    <property type="entry name" value="LC_transporter"/>
</dbReference>
<evidence type="ECO:0000256" key="2">
    <source>
        <dbReference type="ARBA" id="ARBA00022448"/>
    </source>
</evidence>
<keyword evidence="2" id="KW-0813">Transport</keyword>
<dbReference type="GO" id="GO:0012505">
    <property type="term" value="C:endomembrane system"/>
    <property type="evidence" value="ECO:0007669"/>
    <property type="project" value="UniProtKB-SubCell"/>
</dbReference>
<keyword evidence="3 7" id="KW-0812">Transmembrane</keyword>
<proteinExistence type="predicted"/>
<evidence type="ECO:0000256" key="6">
    <source>
        <dbReference type="ARBA" id="ARBA00023136"/>
    </source>
</evidence>
<dbReference type="InterPro" id="IPR006603">
    <property type="entry name" value="PQ-loop_rpt"/>
</dbReference>
<evidence type="ECO:0000256" key="5">
    <source>
        <dbReference type="ARBA" id="ARBA00022989"/>
    </source>
</evidence>
<accession>A0A1G4K561</accession>
<evidence type="ECO:0000256" key="4">
    <source>
        <dbReference type="ARBA" id="ARBA00022737"/>
    </source>
</evidence>
<protein>
    <submittedName>
        <fullName evidence="8">LADA_0H16116g1_1</fullName>
    </submittedName>
</protein>
<organism evidence="8 9">
    <name type="scientific">Lachancea dasiensis</name>
    <dbReference type="NCBI Taxonomy" id="1072105"/>
    <lineage>
        <taxon>Eukaryota</taxon>
        <taxon>Fungi</taxon>
        <taxon>Dikarya</taxon>
        <taxon>Ascomycota</taxon>
        <taxon>Saccharomycotina</taxon>
        <taxon>Saccharomycetes</taxon>
        <taxon>Saccharomycetales</taxon>
        <taxon>Saccharomycetaceae</taxon>
        <taxon>Lachancea</taxon>
    </lineage>
</organism>
<dbReference type="Pfam" id="PF04193">
    <property type="entry name" value="PQ-loop"/>
    <property type="match status" value="1"/>
</dbReference>
<name>A0A1G4K561_9SACH</name>
<keyword evidence="5 7" id="KW-1133">Transmembrane helix</keyword>
<dbReference type="GO" id="GO:0005774">
    <property type="term" value="C:vacuolar membrane"/>
    <property type="evidence" value="ECO:0007669"/>
    <property type="project" value="TreeGrafter"/>
</dbReference>